<sequence>MVLLHQIEKCWFDFKIVGSNWWSHDTGAATCKIWDNVLSQCDSPVKLVSLHDEVVYRMIFAGPLQSQLLLLCFSNLCFSPVSSCYFFNFRQCKREITASAALLHRVSNAVVLALPACCEYQNTFFFQNFIHKMLNNLKDFSRFLLHFFGSVLFRVLGKGKLKAEQQIDINSGSQPMVKLSGLTGMSNKQHGYLSWYRGPLSHVPTGGLSFHKSLSLPILWIWSDHLPCLAHDNSGLLRLGRKSQLAKLWLHGMRARGSNPMSQIRPIHLDLAIFFLGHAHLLATGLCKSDQFTWTLPTFSLDMYEQDQAHLLATGLCK</sequence>
<evidence type="ECO:0000313" key="2">
    <source>
        <dbReference type="Proteomes" id="UP001367508"/>
    </source>
</evidence>
<keyword evidence="2" id="KW-1185">Reference proteome</keyword>
<dbReference type="EMBL" id="JAYMYQ010000001">
    <property type="protein sequence ID" value="KAK7360402.1"/>
    <property type="molecule type" value="Genomic_DNA"/>
</dbReference>
<dbReference type="Proteomes" id="UP001367508">
    <property type="component" value="Unassembled WGS sequence"/>
</dbReference>
<name>A0AAN9MTL8_CANGL</name>
<protein>
    <submittedName>
        <fullName evidence="1">Uncharacterized protein</fullName>
    </submittedName>
</protein>
<evidence type="ECO:0000313" key="1">
    <source>
        <dbReference type="EMBL" id="KAK7360402.1"/>
    </source>
</evidence>
<proteinExistence type="predicted"/>
<dbReference type="AlphaFoldDB" id="A0AAN9MTL8"/>
<organism evidence="1 2">
    <name type="scientific">Canavalia gladiata</name>
    <name type="common">Sword bean</name>
    <name type="synonym">Dolichos gladiatus</name>
    <dbReference type="NCBI Taxonomy" id="3824"/>
    <lineage>
        <taxon>Eukaryota</taxon>
        <taxon>Viridiplantae</taxon>
        <taxon>Streptophyta</taxon>
        <taxon>Embryophyta</taxon>
        <taxon>Tracheophyta</taxon>
        <taxon>Spermatophyta</taxon>
        <taxon>Magnoliopsida</taxon>
        <taxon>eudicotyledons</taxon>
        <taxon>Gunneridae</taxon>
        <taxon>Pentapetalae</taxon>
        <taxon>rosids</taxon>
        <taxon>fabids</taxon>
        <taxon>Fabales</taxon>
        <taxon>Fabaceae</taxon>
        <taxon>Papilionoideae</taxon>
        <taxon>50 kb inversion clade</taxon>
        <taxon>NPAAA clade</taxon>
        <taxon>indigoferoid/millettioid clade</taxon>
        <taxon>Phaseoleae</taxon>
        <taxon>Canavalia</taxon>
    </lineage>
</organism>
<comment type="caution">
    <text evidence="1">The sequence shown here is derived from an EMBL/GenBank/DDBJ whole genome shotgun (WGS) entry which is preliminary data.</text>
</comment>
<gene>
    <name evidence="1" type="ORF">VNO77_02394</name>
</gene>
<accession>A0AAN9MTL8</accession>
<reference evidence="1 2" key="1">
    <citation type="submission" date="2024-01" db="EMBL/GenBank/DDBJ databases">
        <title>The genomes of 5 underutilized Papilionoideae crops provide insights into root nodulation and disease resistanc.</title>
        <authorList>
            <person name="Jiang F."/>
        </authorList>
    </citation>
    <scope>NUCLEOTIDE SEQUENCE [LARGE SCALE GENOMIC DNA]</scope>
    <source>
        <strain evidence="1">LVBAO_FW01</strain>
        <tissue evidence="1">Leaves</tissue>
    </source>
</reference>